<dbReference type="PANTHER" id="PTHR30201">
    <property type="entry name" value="TRIPHOSPHORIBOSYL-DEPHOSPHO-COA SYNTHASE"/>
    <property type="match status" value="1"/>
</dbReference>
<dbReference type="EC" id="2.4.2.52" evidence="2"/>
<dbReference type="Proteomes" id="UP000479639">
    <property type="component" value="Unassembled WGS sequence"/>
</dbReference>
<dbReference type="InterPro" id="IPR002736">
    <property type="entry name" value="CitG"/>
</dbReference>
<dbReference type="GO" id="GO:0051191">
    <property type="term" value="P:prosthetic group biosynthetic process"/>
    <property type="evidence" value="ECO:0007669"/>
    <property type="project" value="TreeGrafter"/>
</dbReference>
<organism evidence="6 7">
    <name type="scientific">Adlercreutzia muris</name>
    <dbReference type="NCBI Taxonomy" id="1796610"/>
    <lineage>
        <taxon>Bacteria</taxon>
        <taxon>Bacillati</taxon>
        <taxon>Actinomycetota</taxon>
        <taxon>Coriobacteriia</taxon>
        <taxon>Eggerthellales</taxon>
        <taxon>Eggerthellaceae</taxon>
        <taxon>Adlercreutzia</taxon>
    </lineage>
</organism>
<dbReference type="EMBL" id="WAJS01000014">
    <property type="protein sequence ID" value="KAB1648657.1"/>
    <property type="molecule type" value="Genomic_DNA"/>
</dbReference>
<dbReference type="GO" id="GO:0046917">
    <property type="term" value="F:triphosphoribosyl-dephospho-CoA synthase activity"/>
    <property type="evidence" value="ECO:0007669"/>
    <property type="project" value="UniProtKB-EC"/>
</dbReference>
<keyword evidence="3" id="KW-0808">Transferase</keyword>
<gene>
    <name evidence="6" type="ORF">F8D48_05785</name>
</gene>
<dbReference type="RefSeq" id="WP_151430397.1">
    <property type="nucleotide sequence ID" value="NZ_JANJZI010000002.1"/>
</dbReference>
<evidence type="ECO:0000313" key="7">
    <source>
        <dbReference type="Proteomes" id="UP000479639"/>
    </source>
</evidence>
<dbReference type="PANTHER" id="PTHR30201:SF2">
    <property type="entry name" value="2-(5''-TRIPHOSPHORIBOSYL)-3'-DEPHOSPHOCOENZYME-A SYNTHASE"/>
    <property type="match status" value="1"/>
</dbReference>
<proteinExistence type="predicted"/>
<dbReference type="Pfam" id="PF01874">
    <property type="entry name" value="CitG"/>
    <property type="match status" value="1"/>
</dbReference>
<evidence type="ECO:0000256" key="5">
    <source>
        <dbReference type="ARBA" id="ARBA00022840"/>
    </source>
</evidence>
<sequence>MGRFSGRNRATVAQESNGIGLCAGEKELNDVRWALAEPVVNGLLLEVATAGKPGLVCPGSTGSHDDMSILTFMCGSASLLPYFLEFIERGLSFEGEPAELFHQARFRGISAERRLLEATGGVNTQRGALFALGMLAAFAGQVHRLHGEVRCPSLFAYARAATAGLVERELAGTTEPVTAGEKLYKRYGATGIRGEVEAGFPSVAEAGLPALREAFGRGSTLSEALTHSLVALMAVVDDTTVLWRGDDRLLVEVQNRAAAVLEAGSVFTEAGRAAYGRLGAFCAAYRLSPGGSADLLSATIACYLWEEGAFPADISRR</sequence>
<reference evidence="6 7" key="1">
    <citation type="submission" date="2019-09" db="EMBL/GenBank/DDBJ databases">
        <title>Whole genome shotgun sequencing (WGS) of Ellagibacter isourolithinifaciens DSM 104140(T) and Adlercreutzia muris DSM 29508(T).</title>
        <authorList>
            <person name="Stoll D.A."/>
            <person name="Danylec N."/>
            <person name="Huch M."/>
        </authorList>
    </citation>
    <scope>NUCLEOTIDE SEQUENCE [LARGE SCALE GENOMIC DNA]</scope>
    <source>
        <strain evidence="6 7">DSM 29508</strain>
    </source>
</reference>
<protein>
    <recommendedName>
        <fullName evidence="2">triphosphoribosyl-dephospho-CoA synthase</fullName>
        <ecNumber evidence="2">2.4.2.52</ecNumber>
    </recommendedName>
</protein>
<evidence type="ECO:0000256" key="3">
    <source>
        <dbReference type="ARBA" id="ARBA00022679"/>
    </source>
</evidence>
<keyword evidence="4" id="KW-0547">Nucleotide-binding</keyword>
<name>A0A7C8FLM1_9ACTN</name>
<keyword evidence="7" id="KW-1185">Reference proteome</keyword>
<dbReference type="GO" id="GO:0005524">
    <property type="term" value="F:ATP binding"/>
    <property type="evidence" value="ECO:0007669"/>
    <property type="project" value="UniProtKB-KW"/>
</dbReference>
<evidence type="ECO:0000256" key="2">
    <source>
        <dbReference type="ARBA" id="ARBA00012074"/>
    </source>
</evidence>
<evidence type="ECO:0000256" key="4">
    <source>
        <dbReference type="ARBA" id="ARBA00022741"/>
    </source>
</evidence>
<accession>A0A7C8FLM1</accession>
<evidence type="ECO:0000256" key="1">
    <source>
        <dbReference type="ARBA" id="ARBA00001210"/>
    </source>
</evidence>
<comment type="caution">
    <text evidence="6">The sequence shown here is derived from an EMBL/GenBank/DDBJ whole genome shotgun (WGS) entry which is preliminary data.</text>
</comment>
<evidence type="ECO:0000313" key="6">
    <source>
        <dbReference type="EMBL" id="KAB1648657.1"/>
    </source>
</evidence>
<comment type="catalytic activity">
    <reaction evidence="1">
        <text>3'-dephospho-CoA + ATP = 2'-(5''-triphospho-alpha-D-ribosyl)-3'-dephospho-CoA + adenine</text>
        <dbReference type="Rhea" id="RHEA:15117"/>
        <dbReference type="ChEBI" id="CHEBI:16708"/>
        <dbReference type="ChEBI" id="CHEBI:30616"/>
        <dbReference type="ChEBI" id="CHEBI:57328"/>
        <dbReference type="ChEBI" id="CHEBI:61378"/>
        <dbReference type="EC" id="2.4.2.52"/>
    </reaction>
</comment>
<keyword evidence="5" id="KW-0067">ATP-binding</keyword>
<dbReference type="AlphaFoldDB" id="A0A7C8FLM1"/>
<dbReference type="Gene3D" id="1.10.4200.10">
    <property type="entry name" value="Triphosphoribosyl-dephospho-CoA protein"/>
    <property type="match status" value="1"/>
</dbReference>